<evidence type="ECO:0000256" key="1">
    <source>
        <dbReference type="ARBA" id="ARBA00006568"/>
    </source>
</evidence>
<feature type="non-terminal residue" evidence="4">
    <location>
        <position position="1"/>
    </location>
</feature>
<dbReference type="EMBL" id="BDDD01002893">
    <property type="protein sequence ID" value="GAV83453.1"/>
    <property type="molecule type" value="Genomic_DNA"/>
</dbReference>
<dbReference type="InterPro" id="IPR036404">
    <property type="entry name" value="Jacalin-like_lectin_dom_sf"/>
</dbReference>
<organism evidence="4 5">
    <name type="scientific">Cephalotus follicularis</name>
    <name type="common">Albany pitcher plant</name>
    <dbReference type="NCBI Taxonomy" id="3775"/>
    <lineage>
        <taxon>Eukaryota</taxon>
        <taxon>Viridiplantae</taxon>
        <taxon>Streptophyta</taxon>
        <taxon>Embryophyta</taxon>
        <taxon>Tracheophyta</taxon>
        <taxon>Spermatophyta</taxon>
        <taxon>Magnoliopsida</taxon>
        <taxon>eudicotyledons</taxon>
        <taxon>Gunneridae</taxon>
        <taxon>Pentapetalae</taxon>
        <taxon>rosids</taxon>
        <taxon>fabids</taxon>
        <taxon>Oxalidales</taxon>
        <taxon>Cephalotaceae</taxon>
        <taxon>Cephalotus</taxon>
    </lineage>
</organism>
<dbReference type="PROSITE" id="PS51752">
    <property type="entry name" value="JACALIN_LECTIN"/>
    <property type="match status" value="2"/>
</dbReference>
<dbReference type="Pfam" id="PF01419">
    <property type="entry name" value="Jacalin"/>
    <property type="match status" value="2"/>
</dbReference>
<dbReference type="GO" id="GO:0005537">
    <property type="term" value="F:D-mannose binding"/>
    <property type="evidence" value="ECO:0007669"/>
    <property type="project" value="UniProtKB-ARBA"/>
</dbReference>
<evidence type="ECO:0000313" key="4">
    <source>
        <dbReference type="EMBL" id="GAV83453.1"/>
    </source>
</evidence>
<dbReference type="InterPro" id="IPR033734">
    <property type="entry name" value="Jacalin-like_lectin_dom_plant"/>
</dbReference>
<comment type="caution">
    <text evidence="4">The sequence shown here is derived from an EMBL/GenBank/DDBJ whole genome shotgun (WGS) entry which is preliminary data.</text>
</comment>
<dbReference type="FunFam" id="2.100.10.30:FF:000001">
    <property type="entry name" value="Jacalin-related lectin 33"/>
    <property type="match status" value="1"/>
</dbReference>
<dbReference type="AlphaFoldDB" id="A0A1Q3CTQ4"/>
<dbReference type="Proteomes" id="UP000187406">
    <property type="component" value="Unassembled WGS sequence"/>
</dbReference>
<dbReference type="FunCoup" id="A0A1Q3CTQ4">
    <property type="interactions" value="107"/>
</dbReference>
<dbReference type="InParanoid" id="A0A1Q3CTQ4"/>
<evidence type="ECO:0000313" key="5">
    <source>
        <dbReference type="Proteomes" id="UP000187406"/>
    </source>
</evidence>
<dbReference type="Gene3D" id="2.100.10.30">
    <property type="entry name" value="Jacalin-like lectin domain"/>
    <property type="match status" value="2"/>
</dbReference>
<evidence type="ECO:0000259" key="3">
    <source>
        <dbReference type="PROSITE" id="PS51752"/>
    </source>
</evidence>
<dbReference type="PANTHER" id="PTHR47293:SF79">
    <property type="entry name" value="JACALIN-TYPE LECTIN DOMAIN-CONTAINING PROTEIN"/>
    <property type="match status" value="1"/>
</dbReference>
<gene>
    <name evidence="4" type="ORF">CFOL_v3_26900</name>
</gene>
<feature type="non-terminal residue" evidence="4">
    <location>
        <position position="218"/>
    </location>
</feature>
<feature type="domain" description="Jacalin-type lectin" evidence="3">
    <location>
        <begin position="1"/>
        <end position="74"/>
    </location>
</feature>
<dbReference type="SMART" id="SM00915">
    <property type="entry name" value="Jacalin"/>
    <property type="match status" value="2"/>
</dbReference>
<dbReference type="InterPro" id="IPR001229">
    <property type="entry name" value="Jacalin-like_lectin_dom"/>
</dbReference>
<dbReference type="GO" id="GO:0005536">
    <property type="term" value="F:D-glucose binding"/>
    <property type="evidence" value="ECO:0007669"/>
    <property type="project" value="UniProtKB-ARBA"/>
</dbReference>
<dbReference type="CDD" id="cd09612">
    <property type="entry name" value="Jacalin"/>
    <property type="match status" value="2"/>
</dbReference>
<protein>
    <submittedName>
        <fullName evidence="4">Jacalin domain-containing protein</fullName>
    </submittedName>
</protein>
<proteinExistence type="inferred from homology"/>
<sequence length="218" mass="23009">WPSEYLTSITGSYGTYAGLLVITSLSFETNLTTHGPFGSLSGTSFSIPMEGSVVVGFHGTSGHYLDSLGIYITPVIHFYSALKGSVSFGPWGGPGGDPWSFKASNGINEIVVRHGGTINSISFRDANGHHSPIFGGLDPNDIGVEEKVHDIQHLVSISGTSGNYNGLLVIRSLLFTTNQASYGPFGVNTGTPFSIPMEGSHIVGFYGKAGWYLDSIGV</sequence>
<reference evidence="5" key="1">
    <citation type="submission" date="2016-04" db="EMBL/GenBank/DDBJ databases">
        <title>Cephalotus genome sequencing.</title>
        <authorList>
            <person name="Fukushima K."/>
            <person name="Hasebe M."/>
            <person name="Fang X."/>
        </authorList>
    </citation>
    <scope>NUCLEOTIDE SEQUENCE [LARGE SCALE GENOMIC DNA]</scope>
    <source>
        <strain evidence="5">cv. St1</strain>
    </source>
</reference>
<accession>A0A1Q3CTQ4</accession>
<dbReference type="OrthoDB" id="4325201at2759"/>
<comment type="similarity">
    <text evidence="1">Belongs to the jacalin lectin family.</text>
</comment>
<feature type="domain" description="Jacalin-type lectin" evidence="3">
    <location>
        <begin position="85"/>
        <end position="218"/>
    </location>
</feature>
<dbReference type="STRING" id="3775.A0A1Q3CTQ4"/>
<keyword evidence="5" id="KW-1185">Reference proteome</keyword>
<dbReference type="SUPFAM" id="SSF51101">
    <property type="entry name" value="Mannose-binding lectins"/>
    <property type="match status" value="2"/>
</dbReference>
<keyword evidence="2" id="KW-0430">Lectin</keyword>
<dbReference type="PANTHER" id="PTHR47293">
    <property type="entry name" value="JACALIN-RELATED LECTIN 3"/>
    <property type="match status" value="1"/>
</dbReference>
<evidence type="ECO:0000256" key="2">
    <source>
        <dbReference type="ARBA" id="ARBA00022734"/>
    </source>
</evidence>
<name>A0A1Q3CTQ4_CEPFO</name>